<evidence type="ECO:0000256" key="8">
    <source>
        <dbReference type="ARBA" id="ARBA00023273"/>
    </source>
</evidence>
<comment type="subcellular location">
    <subcellularLocation>
        <location evidence="1">Cytoplasm</location>
        <location evidence="1">Cytoskeleton</location>
        <location evidence="1">Flagellum axoneme</location>
    </subcellularLocation>
</comment>
<accession>A0A6I8UNE5</accession>
<dbReference type="Pfam" id="PF00612">
    <property type="entry name" value="IQ"/>
    <property type="match status" value="1"/>
</dbReference>
<dbReference type="RefSeq" id="XP_001358316.2">
    <property type="nucleotide sequence ID" value="XM_001358279.4"/>
</dbReference>
<dbReference type="Proteomes" id="UP000001819">
    <property type="component" value="Chromosome 2"/>
</dbReference>
<protein>
    <recommendedName>
        <fullName evidence="3">Dynein regulatory complex protein 9</fullName>
    </recommendedName>
    <alternativeName>
        <fullName evidence="9">IQ domain-containing protein G</fullName>
    </alternativeName>
</protein>
<dbReference type="PANTHER" id="PTHR14871:SF1">
    <property type="entry name" value="DYNEIN REGULATORY COMPLEX PROTEIN 9"/>
    <property type="match status" value="1"/>
</dbReference>
<dbReference type="GO" id="GO:0005737">
    <property type="term" value="C:cytoplasm"/>
    <property type="evidence" value="ECO:0007669"/>
    <property type="project" value="TreeGrafter"/>
</dbReference>
<evidence type="ECO:0000256" key="7">
    <source>
        <dbReference type="ARBA" id="ARBA00023212"/>
    </source>
</evidence>
<dbReference type="InterPro" id="IPR042618">
    <property type="entry name" value="IQCG"/>
</dbReference>
<dbReference type="AlphaFoldDB" id="A0A6I8UNE5"/>
<organism evidence="12 13">
    <name type="scientific">Drosophila pseudoobscura pseudoobscura</name>
    <name type="common">Fruit fly</name>
    <dbReference type="NCBI Taxonomy" id="46245"/>
    <lineage>
        <taxon>Eukaryota</taxon>
        <taxon>Metazoa</taxon>
        <taxon>Ecdysozoa</taxon>
        <taxon>Arthropoda</taxon>
        <taxon>Hexapoda</taxon>
        <taxon>Insecta</taxon>
        <taxon>Pterygota</taxon>
        <taxon>Neoptera</taxon>
        <taxon>Endopterygota</taxon>
        <taxon>Diptera</taxon>
        <taxon>Brachycera</taxon>
        <taxon>Muscomorpha</taxon>
        <taxon>Ephydroidea</taxon>
        <taxon>Drosophilidae</taxon>
        <taxon>Drosophila</taxon>
        <taxon>Sophophora</taxon>
    </lineage>
</organism>
<evidence type="ECO:0000313" key="12">
    <source>
        <dbReference type="Proteomes" id="UP000001819"/>
    </source>
</evidence>
<evidence type="ECO:0000256" key="6">
    <source>
        <dbReference type="ARBA" id="ARBA00023069"/>
    </source>
</evidence>
<comment type="similarity">
    <text evidence="2">Belongs to the DRC9 family.</text>
</comment>
<dbReference type="PANTHER" id="PTHR14871">
    <property type="entry name" value="DYNEIN REGULATORY COMPLEX PROTEIN 9"/>
    <property type="match status" value="1"/>
</dbReference>
<reference evidence="12" key="1">
    <citation type="submission" date="2024-06" db="UniProtKB">
        <authorList>
            <consortium name="RefSeq"/>
        </authorList>
    </citation>
    <scope>NUCLEOTIDE SEQUENCE [LARGE SCALE GENOMIC DNA]</scope>
    <source>
        <strain evidence="12">MV2-25</strain>
    </source>
</reference>
<name>A0A6I8UNE5_DROPS</name>
<dbReference type="InParanoid" id="A0A6I8UNE5"/>
<keyword evidence="6" id="KW-0969">Cilium</keyword>
<keyword evidence="7" id="KW-0206">Cytoskeleton</keyword>
<dbReference type="FunCoup" id="A0A6I8UNE5">
    <property type="interactions" value="35"/>
</dbReference>
<sequence>MLRGYTEEQAEELRRLLLLRSYKDTLDKLVLQQRAQRLTAPKPLSLPASLRRRRSSSMDPKPPPERVLITGKMLPRLETLLGKPEDETDQLDESLLDALKFERDMDALRTVFETAMDQLRPKKEKAEGEVGEKEEMTLDQAISALSGNNSEESQAVKQLQEATEELKQLNEELEKQKRDCQAKLKDIAERTAETKYNLRCVSRVNDLEYNLVQRWEAGRIAQATIWGENAERAYLRDILDYKQRLAREERVSGELRAFRQQEIVELRQRIKDWQGRYSSDMRRVEREGEAWELRILEQQKLLQRHREVYAERMEFVQEYQAKKDEEQRLLDLQVHRMECAIKLQAWWRGTMVRRGLGPFKKKPKRGKRGKGKK</sequence>
<gene>
    <name evidence="13" type="primary">LOC4801184</name>
</gene>
<reference evidence="13" key="2">
    <citation type="submission" date="2025-08" db="UniProtKB">
        <authorList>
            <consortium name="RefSeq"/>
        </authorList>
    </citation>
    <scope>IDENTIFICATION</scope>
    <source>
        <strain evidence="13">MV-25-SWS-2005</strain>
        <tissue evidence="13">Whole body</tissue>
    </source>
</reference>
<keyword evidence="4" id="KW-0963">Cytoplasm</keyword>
<evidence type="ECO:0000256" key="2">
    <source>
        <dbReference type="ARBA" id="ARBA00008222"/>
    </source>
</evidence>
<keyword evidence="8" id="KW-0966">Cell projection</keyword>
<evidence type="ECO:0000313" key="13">
    <source>
        <dbReference type="RefSeq" id="XP_001358316.2"/>
    </source>
</evidence>
<evidence type="ECO:0000256" key="5">
    <source>
        <dbReference type="ARBA" id="ARBA00022846"/>
    </source>
</evidence>
<keyword evidence="10" id="KW-0175">Coiled coil</keyword>
<evidence type="ECO:0000256" key="1">
    <source>
        <dbReference type="ARBA" id="ARBA00004611"/>
    </source>
</evidence>
<proteinExistence type="inferred from homology"/>
<feature type="coiled-coil region" evidence="10">
    <location>
        <begin position="149"/>
        <end position="190"/>
    </location>
</feature>
<evidence type="ECO:0000256" key="10">
    <source>
        <dbReference type="SAM" id="Coils"/>
    </source>
</evidence>
<dbReference type="GO" id="GO:0044782">
    <property type="term" value="P:cilium organization"/>
    <property type="evidence" value="ECO:0007669"/>
    <property type="project" value="TreeGrafter"/>
</dbReference>
<evidence type="ECO:0000256" key="9">
    <source>
        <dbReference type="ARBA" id="ARBA00032183"/>
    </source>
</evidence>
<keyword evidence="12" id="KW-1185">Reference proteome</keyword>
<dbReference type="CDD" id="cd23766">
    <property type="entry name" value="IQCG"/>
    <property type="match status" value="1"/>
</dbReference>
<dbReference type="InterPro" id="IPR000048">
    <property type="entry name" value="IQ_motif_EF-hand-BS"/>
</dbReference>
<evidence type="ECO:0000256" key="3">
    <source>
        <dbReference type="ARBA" id="ARBA00013738"/>
    </source>
</evidence>
<keyword evidence="5" id="KW-0282">Flagellum</keyword>
<dbReference type="PROSITE" id="PS50096">
    <property type="entry name" value="IQ"/>
    <property type="match status" value="1"/>
</dbReference>
<dbReference type="KEGG" id="dpo:4801184"/>
<evidence type="ECO:0000256" key="4">
    <source>
        <dbReference type="ARBA" id="ARBA00022490"/>
    </source>
</evidence>
<dbReference type="GO" id="GO:0031514">
    <property type="term" value="C:motile cilium"/>
    <property type="evidence" value="ECO:0007669"/>
    <property type="project" value="TreeGrafter"/>
</dbReference>
<feature type="region of interest" description="Disordered" evidence="11">
    <location>
        <begin position="42"/>
        <end position="65"/>
    </location>
</feature>
<evidence type="ECO:0000256" key="11">
    <source>
        <dbReference type="SAM" id="MobiDB-lite"/>
    </source>
</evidence>